<name>A0A2T7BGD1_9BACT</name>
<dbReference type="Proteomes" id="UP000244450">
    <property type="component" value="Unassembled WGS sequence"/>
</dbReference>
<accession>A0A2T7BGD1</accession>
<dbReference type="Gene3D" id="3.40.50.300">
    <property type="entry name" value="P-loop containing nucleotide triphosphate hydrolases"/>
    <property type="match status" value="1"/>
</dbReference>
<gene>
    <name evidence="3" type="ORF">DCC81_13620</name>
</gene>
<proteinExistence type="predicted"/>
<protein>
    <recommendedName>
        <fullName evidence="2">Orc1-like AAA ATPase domain-containing protein</fullName>
    </recommendedName>
</protein>
<feature type="domain" description="Orc1-like AAA ATPase" evidence="2">
    <location>
        <begin position="268"/>
        <end position="439"/>
    </location>
</feature>
<dbReference type="OrthoDB" id="8251210at2"/>
<evidence type="ECO:0000259" key="2">
    <source>
        <dbReference type="Pfam" id="PF13191"/>
    </source>
</evidence>
<dbReference type="AlphaFoldDB" id="A0A2T7BGD1"/>
<evidence type="ECO:0000313" key="4">
    <source>
        <dbReference type="Proteomes" id="UP000244450"/>
    </source>
</evidence>
<dbReference type="EMBL" id="QCYK01000002">
    <property type="protein sequence ID" value="PUZ25337.1"/>
    <property type="molecule type" value="Genomic_DNA"/>
</dbReference>
<dbReference type="InterPro" id="IPR027417">
    <property type="entry name" value="P-loop_NTPase"/>
</dbReference>
<dbReference type="InterPro" id="IPR041664">
    <property type="entry name" value="AAA_16"/>
</dbReference>
<reference evidence="3 4" key="1">
    <citation type="submission" date="2018-04" db="EMBL/GenBank/DDBJ databases">
        <title>Chitinophaga fuyangensis sp. nov., isolated from soil in a chemical factory.</title>
        <authorList>
            <person name="Chen K."/>
        </authorList>
    </citation>
    <scope>NUCLEOTIDE SEQUENCE [LARGE SCALE GENOMIC DNA]</scope>
    <source>
        <strain evidence="3 4">LY-1</strain>
    </source>
</reference>
<organism evidence="3 4">
    <name type="scientific">Chitinophaga parva</name>
    <dbReference type="NCBI Taxonomy" id="2169414"/>
    <lineage>
        <taxon>Bacteria</taxon>
        <taxon>Pseudomonadati</taxon>
        <taxon>Bacteroidota</taxon>
        <taxon>Chitinophagia</taxon>
        <taxon>Chitinophagales</taxon>
        <taxon>Chitinophagaceae</taxon>
        <taxon>Chitinophaga</taxon>
    </lineage>
</organism>
<evidence type="ECO:0000313" key="3">
    <source>
        <dbReference type="EMBL" id="PUZ25337.1"/>
    </source>
</evidence>
<evidence type="ECO:0000256" key="1">
    <source>
        <dbReference type="SAM" id="MobiDB-lite"/>
    </source>
</evidence>
<sequence length="864" mass="96245">MQTLEEPGQAAEHLSQEEIKKRLAALQSQPAAPAPGKEEAPAPPAALPRYVQAAAVLAYYDPATIRPLPGTADAADTAELRNTCLRYLAAYSDMYTDSRQYEASAVANKGLQHEATAPVMESNTRVYKVYFTLKDSYRKAALQSLLQAQKVKAALALNPSDPTGTRAQLQSMLRRCLLGEEIVLTALQLEDLHALCKVADWLSGLPGLRLPPIAAVRNRIETIEMLTPLKHLTGIYVDGSFQSLFRGRKTELANLRKYVGVAPPKGLLETVSRIWDNLFSSSKNPLLVFGMGGIGKSTLLAQFILEHAEAHRKDRFPFVYLDFDRPQLDALQPETLLIEAARQLSIQYQDVPEIGGAFAAFYRSWNEALAESVGAGSSEAIYLRSAAASVQKELDLDRIESEFLSLARQMSRLEARPFVIVLDTFEEVQYRGAEYVRQLYNFMVRLREQHPLVRTIAAGRAPVIDMDVLLMELNTLDNEAATGYLVKAGVANEAEAKRLVSIIGGNPLTLKLAAGLAREFGIEDVKQARDQFATRDVKKIAALQLQGMLYRRILDHIHVPEVRKLAYPGMVLRRITPAVIREVLAAPCGLVVPDLATAETLFRQLKKEVSLVMPSDRDVLRHRPDVRKAMLQLIQESEKKDLVPVIHRAAVQYYQDKEGLAERAEEFYHRLSLDESPRDLEPRWMDGIQNLLLSNLDELPARAQAYLLGRAGMEGADLSIWENADMEDRYRHTARQVADLLNAGRAEGALNLLPDTLFDKGSEVLTMLKVRALYQLRREDEAAALAKQALGSYYAHDYDPSVAAELQRFATMPEVQAAKVTYGLPPDSLFFPGAEPSNPPPPNFQIRIDVKARDRDDDMQSFSV</sequence>
<dbReference type="Pfam" id="PF13191">
    <property type="entry name" value="AAA_16"/>
    <property type="match status" value="1"/>
</dbReference>
<dbReference type="RefSeq" id="WP_108687175.1">
    <property type="nucleotide sequence ID" value="NZ_QCYK01000002.1"/>
</dbReference>
<feature type="region of interest" description="Disordered" evidence="1">
    <location>
        <begin position="1"/>
        <end position="43"/>
    </location>
</feature>
<comment type="caution">
    <text evidence="3">The sequence shown here is derived from an EMBL/GenBank/DDBJ whole genome shotgun (WGS) entry which is preliminary data.</text>
</comment>
<keyword evidence="4" id="KW-1185">Reference proteome</keyword>
<dbReference type="SUPFAM" id="SSF52540">
    <property type="entry name" value="P-loop containing nucleoside triphosphate hydrolases"/>
    <property type="match status" value="1"/>
</dbReference>
<feature type="compositionally biased region" description="Low complexity" evidence="1">
    <location>
        <begin position="24"/>
        <end position="35"/>
    </location>
</feature>